<name>I4GAV5_MICAE</name>
<dbReference type="SUPFAM" id="SSF161098">
    <property type="entry name" value="MetI-like"/>
    <property type="match status" value="1"/>
</dbReference>
<dbReference type="GO" id="GO:0015276">
    <property type="term" value="F:ligand-gated monoatomic ion channel activity"/>
    <property type="evidence" value="ECO:0007669"/>
    <property type="project" value="InterPro"/>
</dbReference>
<dbReference type="InterPro" id="IPR001638">
    <property type="entry name" value="Solute-binding_3/MltF_N"/>
</dbReference>
<dbReference type="InterPro" id="IPR043429">
    <property type="entry name" value="ArtM/GltK/GlnP/TcyL/YhdX-like"/>
</dbReference>
<evidence type="ECO:0000256" key="4">
    <source>
        <dbReference type="ARBA" id="ARBA00022448"/>
    </source>
</evidence>
<evidence type="ECO:0000313" key="14">
    <source>
        <dbReference type="Proteomes" id="UP000003480"/>
    </source>
</evidence>
<keyword evidence="7" id="KW-0732">Signal</keyword>
<dbReference type="CDD" id="cd13624">
    <property type="entry name" value="PBP2_Arg_Lys_His"/>
    <property type="match status" value="1"/>
</dbReference>
<proteinExistence type="inferred from homology"/>
<dbReference type="Gene3D" id="3.40.190.10">
    <property type="entry name" value="Periplasmic binding protein-like II"/>
    <property type="match status" value="2"/>
</dbReference>
<dbReference type="EMBL" id="CAIJ01000612">
    <property type="protein sequence ID" value="CCI05066.1"/>
    <property type="molecule type" value="Genomic_DNA"/>
</dbReference>
<feature type="transmembrane region" description="Helical" evidence="11">
    <location>
        <begin position="365"/>
        <end position="381"/>
    </location>
</feature>
<comment type="caution">
    <text evidence="13">The sequence shown here is derived from an EMBL/GenBank/DDBJ whole genome shotgun (WGS) entry which is preliminary data.</text>
</comment>
<dbReference type="RefSeq" id="WP_002765217.1">
    <property type="nucleotide sequence ID" value="NZ_HE972936.1"/>
</dbReference>
<dbReference type="CDD" id="cd06261">
    <property type="entry name" value="TM_PBP2"/>
    <property type="match status" value="1"/>
</dbReference>
<dbReference type="PANTHER" id="PTHR30614">
    <property type="entry name" value="MEMBRANE COMPONENT OF AMINO ACID ABC TRANSPORTER"/>
    <property type="match status" value="1"/>
</dbReference>
<evidence type="ECO:0000256" key="8">
    <source>
        <dbReference type="ARBA" id="ARBA00022970"/>
    </source>
</evidence>
<keyword evidence="6 11" id="KW-0812">Transmembrane</keyword>
<dbReference type="Proteomes" id="UP000003480">
    <property type="component" value="Unassembled WGS sequence"/>
</dbReference>
<keyword evidence="9 11" id="KW-1133">Transmembrane helix</keyword>
<accession>I4GAV5</accession>
<comment type="subcellular location">
    <subcellularLocation>
        <location evidence="1 11">Cell membrane</location>
        <topology evidence="1 11">Multi-pass membrane protein</topology>
    </subcellularLocation>
</comment>
<reference evidence="13 14" key="1">
    <citation type="submission" date="2012-04" db="EMBL/GenBank/DDBJ databases">
        <authorList>
            <person name="Genoscope - CEA"/>
        </authorList>
    </citation>
    <scope>NUCLEOTIDE SEQUENCE [LARGE SCALE GENOMIC DNA]</scope>
    <source>
        <strain evidence="13 14">9443</strain>
    </source>
</reference>
<dbReference type="PANTHER" id="PTHR30614:SF20">
    <property type="entry name" value="GLUTAMINE TRANSPORT SYSTEM PERMEASE PROTEIN GLNP"/>
    <property type="match status" value="1"/>
</dbReference>
<dbReference type="FunFam" id="1.10.3720.10:FF:000033">
    <property type="entry name" value="Polar amino acid ABC transporter permease"/>
    <property type="match status" value="1"/>
</dbReference>
<dbReference type="AlphaFoldDB" id="I4GAV5"/>
<organism evidence="13 14">
    <name type="scientific">Microcystis aeruginosa PCC 9443</name>
    <dbReference type="NCBI Taxonomy" id="1160281"/>
    <lineage>
        <taxon>Bacteria</taxon>
        <taxon>Bacillati</taxon>
        <taxon>Cyanobacteriota</taxon>
        <taxon>Cyanophyceae</taxon>
        <taxon>Oscillatoriophycideae</taxon>
        <taxon>Chroococcales</taxon>
        <taxon>Microcystaceae</taxon>
        <taxon>Microcystis</taxon>
    </lineage>
</organism>
<dbReference type="Pfam" id="PF00497">
    <property type="entry name" value="SBP_bac_3"/>
    <property type="match status" value="1"/>
</dbReference>
<evidence type="ECO:0000256" key="10">
    <source>
        <dbReference type="ARBA" id="ARBA00023136"/>
    </source>
</evidence>
<keyword evidence="10 11" id="KW-0472">Membrane</keyword>
<comment type="similarity">
    <text evidence="2">Belongs to the binding-protein-dependent transport system permease family. HisMQ subfamily.</text>
</comment>
<dbReference type="PROSITE" id="PS01039">
    <property type="entry name" value="SBP_BACTERIAL_3"/>
    <property type="match status" value="1"/>
</dbReference>
<evidence type="ECO:0000256" key="6">
    <source>
        <dbReference type="ARBA" id="ARBA00022692"/>
    </source>
</evidence>
<keyword evidence="5" id="KW-1003">Cell membrane</keyword>
<evidence type="ECO:0000256" key="9">
    <source>
        <dbReference type="ARBA" id="ARBA00022989"/>
    </source>
</evidence>
<dbReference type="InterPro" id="IPR001320">
    <property type="entry name" value="Iontro_rcpt_C"/>
</dbReference>
<evidence type="ECO:0000313" key="13">
    <source>
        <dbReference type="EMBL" id="CCI05066.1"/>
    </source>
</evidence>
<keyword evidence="4 11" id="KW-0813">Transport</keyword>
<sequence length="503" mass="55753">MIKFWRGRAVQRVIFALLGLVLAIGLTVIPAFSQTPPNPFRVATEATFPPFEFQQGGQLTGFDIDLMRAIGKEADLNIDFRNLPFDGIIPALQARTVEAAISGMTITAERAQAISFSRPYFRAGLAIAVREDNKTIKNFEDLKGKKIAVQIGTTGALEATKIPGAVVSQFDSTALALQELINGRVEAVVNDKPVTLYAIKEAGLRGVKVVGELLTEEFYGIALPKNSPYLQLINDALGRVIESGQYDVIFQQWFGEKPPVLPLVAPALKNLQESRFNWGELFYNLIVKGVPWTILLTVLSFLFGLIGGTLVAIALISPYKWLKIICRIYVDFFRGTPMLVQLFLIYFGLPGLFREIGLNIDLDRLPAALFALSLNVAAYLAEIMRGGIQSIDNGQWEACSSLGMSPVQTMREVIFPQAFRRMLPPLGNEFITLIKDTSLAAVIGFEELFRQGQLMVATTYKAFEIYIAVALVYLVLTTLSSVVFKRLEIYMDPLHKSKQEQKA</sequence>
<dbReference type="SMART" id="SM00079">
    <property type="entry name" value="PBPe"/>
    <property type="match status" value="1"/>
</dbReference>
<evidence type="ECO:0000256" key="5">
    <source>
        <dbReference type="ARBA" id="ARBA00022475"/>
    </source>
</evidence>
<gene>
    <name evidence="13" type="ORF">MICAC_650010</name>
</gene>
<dbReference type="Pfam" id="PF00528">
    <property type="entry name" value="BPD_transp_1"/>
    <property type="match status" value="1"/>
</dbReference>
<feature type="transmembrane region" description="Helical" evidence="11">
    <location>
        <begin position="328"/>
        <end position="353"/>
    </location>
</feature>
<comment type="similarity">
    <text evidence="3">Belongs to the bacterial solute-binding protein 3 family.</text>
</comment>
<dbReference type="InterPro" id="IPR010065">
    <property type="entry name" value="AA_ABC_transptr_permease_3TM"/>
</dbReference>
<dbReference type="SUPFAM" id="SSF53850">
    <property type="entry name" value="Periplasmic binding protein-like II"/>
    <property type="match status" value="1"/>
</dbReference>
<dbReference type="InterPro" id="IPR035906">
    <property type="entry name" value="MetI-like_sf"/>
</dbReference>
<keyword evidence="8" id="KW-0029">Amino-acid transport</keyword>
<evidence type="ECO:0000256" key="1">
    <source>
        <dbReference type="ARBA" id="ARBA00004651"/>
    </source>
</evidence>
<feature type="domain" description="ABC transmembrane type-1" evidence="12">
    <location>
        <begin position="290"/>
        <end position="484"/>
    </location>
</feature>
<dbReference type="InterPro" id="IPR000515">
    <property type="entry name" value="MetI-like"/>
</dbReference>
<dbReference type="SMART" id="SM00062">
    <property type="entry name" value="PBPb"/>
    <property type="match status" value="1"/>
</dbReference>
<evidence type="ECO:0000256" key="11">
    <source>
        <dbReference type="RuleBase" id="RU363032"/>
    </source>
</evidence>
<evidence type="ECO:0000256" key="2">
    <source>
        <dbReference type="ARBA" id="ARBA00010072"/>
    </source>
</evidence>
<dbReference type="Gene3D" id="1.10.3720.10">
    <property type="entry name" value="MetI-like"/>
    <property type="match status" value="1"/>
</dbReference>
<protein>
    <submittedName>
        <fullName evidence="13">Genome sequencing data, contig C325</fullName>
    </submittedName>
</protein>
<evidence type="ECO:0000259" key="12">
    <source>
        <dbReference type="PROSITE" id="PS50928"/>
    </source>
</evidence>
<dbReference type="GO" id="GO:0006865">
    <property type="term" value="P:amino acid transport"/>
    <property type="evidence" value="ECO:0007669"/>
    <property type="project" value="UniProtKB-KW"/>
</dbReference>
<dbReference type="HOGENOM" id="CLU_019602_20_3_3"/>
<evidence type="ECO:0000256" key="3">
    <source>
        <dbReference type="ARBA" id="ARBA00010333"/>
    </source>
</evidence>
<dbReference type="NCBIfam" id="TIGR01726">
    <property type="entry name" value="HEQRo_perm_3TM"/>
    <property type="match status" value="1"/>
</dbReference>
<evidence type="ECO:0000256" key="7">
    <source>
        <dbReference type="ARBA" id="ARBA00022729"/>
    </source>
</evidence>
<dbReference type="InterPro" id="IPR018313">
    <property type="entry name" value="SBP_3_CS"/>
</dbReference>
<feature type="transmembrane region" description="Helical" evidence="11">
    <location>
        <begin position="465"/>
        <end position="484"/>
    </location>
</feature>
<dbReference type="GO" id="GO:0043190">
    <property type="term" value="C:ATP-binding cassette (ABC) transporter complex"/>
    <property type="evidence" value="ECO:0007669"/>
    <property type="project" value="InterPro"/>
</dbReference>
<feature type="transmembrane region" description="Helical" evidence="11">
    <location>
        <begin position="292"/>
        <end position="316"/>
    </location>
</feature>
<dbReference type="PROSITE" id="PS50928">
    <property type="entry name" value="ABC_TM1"/>
    <property type="match status" value="1"/>
</dbReference>